<accession>A0AB73H311</accession>
<evidence type="ECO:0000256" key="1">
    <source>
        <dbReference type="SAM" id="Phobius"/>
    </source>
</evidence>
<dbReference type="RefSeq" id="WP_184578725.1">
    <property type="nucleotide sequence ID" value="NZ_JACIIQ010000022.1"/>
</dbReference>
<dbReference type="Proteomes" id="UP000528595">
    <property type="component" value="Unassembled WGS sequence"/>
</dbReference>
<evidence type="ECO:0000313" key="2">
    <source>
        <dbReference type="EMBL" id="MBB5672296.1"/>
    </source>
</evidence>
<keyword evidence="1" id="KW-1133">Transmembrane helix</keyword>
<keyword evidence="1" id="KW-0812">Transmembrane</keyword>
<sequence length="125" mass="13618">MSLSIGSAFDAAQAKRWALRGWSRSTRALQASTPRQRLYAAGAIGLLAVCLAWWSLVDHTRVLTEEEVASVMNWVSATQSTDVQLAFEARFGDRELTLAELGEIAEVAKGAALPQGIYQPVVLDR</sequence>
<dbReference type="AlphaFoldDB" id="A0AB73H311"/>
<organism evidence="2">
    <name type="scientific">Xanthomonas arboricola</name>
    <dbReference type="NCBI Taxonomy" id="56448"/>
    <lineage>
        <taxon>Bacteria</taxon>
        <taxon>Pseudomonadati</taxon>
        <taxon>Pseudomonadota</taxon>
        <taxon>Gammaproteobacteria</taxon>
        <taxon>Lysobacterales</taxon>
        <taxon>Lysobacteraceae</taxon>
        <taxon>Xanthomonas</taxon>
    </lineage>
</organism>
<dbReference type="EMBL" id="JACIIQ010000022">
    <property type="protein sequence ID" value="MBB5672296.1"/>
    <property type="molecule type" value="Genomic_DNA"/>
</dbReference>
<name>A0AB73H311_9XANT</name>
<protein>
    <submittedName>
        <fullName evidence="2">Endonuclease V-like protein UPF0215 family</fullName>
    </submittedName>
</protein>
<gene>
    <name evidence="2" type="ORF">FHR65_003894</name>
</gene>
<reference evidence="2" key="1">
    <citation type="submission" date="2020-08" db="EMBL/GenBank/DDBJ databases">
        <title>Studying the diversity of plant-associated saprophytic bacteria and their role in host health and plant-pathogen interactions.</title>
        <authorList>
            <person name="Potnis N."/>
        </authorList>
    </citation>
    <scope>NUCLEOTIDE SEQUENCE</scope>
    <source>
        <strain evidence="2">F21</strain>
    </source>
</reference>
<comment type="caution">
    <text evidence="2">The sequence shown here is derived from an EMBL/GenBank/DDBJ whole genome shotgun (WGS) entry which is preliminary data.</text>
</comment>
<keyword evidence="1" id="KW-0472">Membrane</keyword>
<feature type="transmembrane region" description="Helical" evidence="1">
    <location>
        <begin position="38"/>
        <end position="57"/>
    </location>
</feature>
<proteinExistence type="predicted"/>